<proteinExistence type="predicted"/>
<accession>A0A7J9GEY6</accession>
<evidence type="ECO:0000313" key="2">
    <source>
        <dbReference type="Proteomes" id="UP000593560"/>
    </source>
</evidence>
<evidence type="ECO:0008006" key="3">
    <source>
        <dbReference type="Google" id="ProtNLM"/>
    </source>
</evidence>
<dbReference type="PANTHER" id="PTHR34023">
    <property type="entry name" value="RNASE H DOMAIN-CONTAINING PROTEIN"/>
    <property type="match status" value="1"/>
</dbReference>
<dbReference type="OrthoDB" id="992897at2759"/>
<dbReference type="AlphaFoldDB" id="A0A7J9GEY6"/>
<dbReference type="PANTHER" id="PTHR34023:SF4">
    <property type="entry name" value="RNASE H TYPE-1 DOMAIN-CONTAINING PROTEIN"/>
    <property type="match status" value="1"/>
</dbReference>
<protein>
    <recommendedName>
        <fullName evidence="3">RNase H type-1 domain-containing protein</fullName>
    </recommendedName>
</protein>
<dbReference type="Proteomes" id="UP000593560">
    <property type="component" value="Unassembled WGS sequence"/>
</dbReference>
<name>A0A7J9GEY6_9ROSI</name>
<keyword evidence="2" id="KW-1185">Reference proteome</keyword>
<gene>
    <name evidence="1" type="ORF">Gohar_006908</name>
</gene>
<sequence length="90" mass="10129">MDALLVVHFLTRPFGDNHSLATSISDCLELINERWVIEMRHELREGNKCMDHLANLAQDLALGVVLPHTPPMSILSLLQVDACVKRVVRT</sequence>
<dbReference type="EMBL" id="JABFAD010000004">
    <property type="protein sequence ID" value="MBA0796110.1"/>
    <property type="molecule type" value="Genomic_DNA"/>
</dbReference>
<organism evidence="1 2">
    <name type="scientific">Gossypium harknessii</name>
    <dbReference type="NCBI Taxonomy" id="34285"/>
    <lineage>
        <taxon>Eukaryota</taxon>
        <taxon>Viridiplantae</taxon>
        <taxon>Streptophyta</taxon>
        <taxon>Embryophyta</taxon>
        <taxon>Tracheophyta</taxon>
        <taxon>Spermatophyta</taxon>
        <taxon>Magnoliopsida</taxon>
        <taxon>eudicotyledons</taxon>
        <taxon>Gunneridae</taxon>
        <taxon>Pentapetalae</taxon>
        <taxon>rosids</taxon>
        <taxon>malvids</taxon>
        <taxon>Malvales</taxon>
        <taxon>Malvaceae</taxon>
        <taxon>Malvoideae</taxon>
        <taxon>Gossypium</taxon>
    </lineage>
</organism>
<evidence type="ECO:0000313" key="1">
    <source>
        <dbReference type="EMBL" id="MBA0796110.1"/>
    </source>
</evidence>
<comment type="caution">
    <text evidence="1">The sequence shown here is derived from an EMBL/GenBank/DDBJ whole genome shotgun (WGS) entry which is preliminary data.</text>
</comment>
<reference evidence="1 2" key="1">
    <citation type="journal article" date="2019" name="Genome Biol. Evol.">
        <title>Insights into the evolution of the New World diploid cottons (Gossypium, subgenus Houzingenia) based on genome sequencing.</title>
        <authorList>
            <person name="Grover C.E."/>
            <person name="Arick M.A. 2nd"/>
            <person name="Thrash A."/>
            <person name="Conover J.L."/>
            <person name="Sanders W.S."/>
            <person name="Peterson D.G."/>
            <person name="Frelichowski J.E."/>
            <person name="Scheffler J.A."/>
            <person name="Scheffler B.E."/>
            <person name="Wendel J.F."/>
        </authorList>
    </citation>
    <scope>NUCLEOTIDE SEQUENCE [LARGE SCALE GENOMIC DNA]</scope>
    <source>
        <strain evidence="1">0</strain>
        <tissue evidence="1">Leaf</tissue>
    </source>
</reference>